<feature type="domain" description="HMA" evidence="15">
    <location>
        <begin position="14"/>
        <end position="81"/>
    </location>
</feature>
<dbReference type="KEGG" id="sct:SCAT_2739"/>
<gene>
    <name evidence="16" type="ordered locus">SCATT_27270</name>
</gene>
<keyword evidence="11" id="KW-0186">Copper</keyword>
<sequence>MTQAASPDRGPAATELHFAVHGMTCASCSARVQKILSRQPGVTEAHVNFATAQATVSLGGDASTSAGQLEQAVTAIGYGLEPVAAEEPPAGDESAAEQRSWRWRALAAAPLAVAVLVLALAFPRNAAASYTAWALATPVQFVIGWPILRSAGVRARAGQMNMDTLIALGTLAAYGFSALRIAADPHAEHYFDTAAVILAAIILGRYFEARARGRASRAITALLELGAKQARLREADGGERLVDLDRVRPGDVMVVRPGEKVPTDGVVVEGSSAVDESMLTGESVPVDKGVGDTAIGATVNTSGLLLVRATRVGADTALAQIVRLVEEAQGGQAPVQRLADRISAVFVPVVAGIALLALLGWGLGAGTWVHGLIAAVAVLIIACPCALGLATPTAIMVGTGRGAALGVLIKGGEVLEASRRVDVVVFDKTGTLTHGHMRLIGTAGHEWTLELAAAVEAGSEHPIAAAVVTAARDHGLPVAPVRGFANTPGHGVRGTVDGRMVFVGRTALFTEAGWPVPAGLRARAEAFEEQAATAFYVGWDGEARGVIALADTVKDDAAAAVADLHRLGLKTAMISGDNRRTAAAIAQQVGIDRVLAEVLPADKVAEVRRLQEEGLRVVMVGDGVNDAPALVQADLGIAIGTGTDVAIESSDITLLGGSLEGVVTAIALARRTYRTILQNLFWAFAYNTILIPLAALGLLNPILAGIAMGISSVTVVSNSLRLAAFGRHPARPAAPEPLREDQAAQEPAGVT</sequence>
<dbReference type="FunFam" id="2.70.150.10:FF:000020">
    <property type="entry name" value="Copper-exporting P-type ATPase A"/>
    <property type="match status" value="1"/>
</dbReference>
<dbReference type="PROSITE" id="PS50846">
    <property type="entry name" value="HMA_2"/>
    <property type="match status" value="1"/>
</dbReference>
<evidence type="ECO:0000256" key="10">
    <source>
        <dbReference type="ARBA" id="ARBA00022989"/>
    </source>
</evidence>
<dbReference type="PROSITE" id="PS01047">
    <property type="entry name" value="HMA_1"/>
    <property type="match status" value="1"/>
</dbReference>
<dbReference type="CDD" id="cd02094">
    <property type="entry name" value="P-type_ATPase_Cu-like"/>
    <property type="match status" value="1"/>
</dbReference>
<keyword evidence="3 13" id="KW-1003">Cell membrane</keyword>
<evidence type="ECO:0000259" key="15">
    <source>
        <dbReference type="PROSITE" id="PS50846"/>
    </source>
</evidence>
<dbReference type="GO" id="GO:0005524">
    <property type="term" value="F:ATP binding"/>
    <property type="evidence" value="ECO:0007669"/>
    <property type="project" value="UniProtKB-UniRule"/>
</dbReference>
<evidence type="ECO:0000256" key="7">
    <source>
        <dbReference type="ARBA" id="ARBA00022796"/>
    </source>
</evidence>
<dbReference type="PANTHER" id="PTHR43520:SF8">
    <property type="entry name" value="P-TYPE CU(+) TRANSPORTER"/>
    <property type="match status" value="1"/>
</dbReference>
<evidence type="ECO:0000313" key="17">
    <source>
        <dbReference type="Proteomes" id="UP000007842"/>
    </source>
</evidence>
<feature type="transmembrane region" description="Helical" evidence="13">
    <location>
        <begin position="680"/>
        <end position="699"/>
    </location>
</feature>
<feature type="region of interest" description="Disordered" evidence="14">
    <location>
        <begin position="731"/>
        <end position="751"/>
    </location>
</feature>
<dbReference type="eggNOG" id="COG2217">
    <property type="taxonomic scope" value="Bacteria"/>
</dbReference>
<dbReference type="NCBIfam" id="TIGR01525">
    <property type="entry name" value="ATPase-IB_hvy"/>
    <property type="match status" value="1"/>
</dbReference>
<dbReference type="PRINTS" id="PR00941">
    <property type="entry name" value="CDATPASE"/>
</dbReference>
<dbReference type="NCBIfam" id="TIGR01494">
    <property type="entry name" value="ATPase_P-type"/>
    <property type="match status" value="1"/>
</dbReference>
<dbReference type="Gene3D" id="3.30.70.100">
    <property type="match status" value="1"/>
</dbReference>
<dbReference type="SFLD" id="SFLDF00027">
    <property type="entry name" value="p-type_atpase"/>
    <property type="match status" value="1"/>
</dbReference>
<accession>G8X2I2</accession>
<dbReference type="SUPFAM" id="SSF55008">
    <property type="entry name" value="HMA, heavy metal-associated domain"/>
    <property type="match status" value="1"/>
</dbReference>
<protein>
    <submittedName>
        <fullName evidence="16">Cation transport ATPase, ZntA</fullName>
    </submittedName>
</protein>
<dbReference type="InterPro" id="IPR006121">
    <property type="entry name" value="HMA_dom"/>
</dbReference>
<dbReference type="CDD" id="cd00371">
    <property type="entry name" value="HMA"/>
    <property type="match status" value="1"/>
</dbReference>
<keyword evidence="7" id="KW-0187">Copper transport</keyword>
<keyword evidence="4 13" id="KW-0812">Transmembrane</keyword>
<dbReference type="Pfam" id="PF00403">
    <property type="entry name" value="HMA"/>
    <property type="match status" value="1"/>
</dbReference>
<dbReference type="SUPFAM" id="SSF56784">
    <property type="entry name" value="HAD-like"/>
    <property type="match status" value="1"/>
</dbReference>
<evidence type="ECO:0000256" key="2">
    <source>
        <dbReference type="ARBA" id="ARBA00006024"/>
    </source>
</evidence>
<feature type="transmembrane region" description="Helical" evidence="13">
    <location>
        <begin position="128"/>
        <end position="148"/>
    </location>
</feature>
<dbReference type="NCBIfam" id="TIGR01511">
    <property type="entry name" value="ATPase-IB1_Cu"/>
    <property type="match status" value="1"/>
</dbReference>
<dbReference type="PRINTS" id="PR00119">
    <property type="entry name" value="CATATPASE"/>
</dbReference>
<dbReference type="InterPro" id="IPR027256">
    <property type="entry name" value="P-typ_ATPase_IB"/>
</dbReference>
<dbReference type="SFLD" id="SFLDG00002">
    <property type="entry name" value="C1.7:_P-type_atpase_like"/>
    <property type="match status" value="1"/>
</dbReference>
<dbReference type="Gene3D" id="2.70.150.10">
    <property type="entry name" value="Calcium-transporting ATPase, cytoplasmic transduction domain A"/>
    <property type="match status" value="1"/>
</dbReference>
<dbReference type="KEGG" id="scy:SCATT_27270"/>
<dbReference type="InterPro" id="IPR001757">
    <property type="entry name" value="P_typ_ATPase"/>
</dbReference>
<dbReference type="InterPro" id="IPR023214">
    <property type="entry name" value="HAD_sf"/>
</dbReference>
<dbReference type="InterPro" id="IPR059000">
    <property type="entry name" value="ATPase_P-type_domA"/>
</dbReference>
<evidence type="ECO:0000256" key="1">
    <source>
        <dbReference type="ARBA" id="ARBA00004651"/>
    </source>
</evidence>
<keyword evidence="12 13" id="KW-0472">Membrane</keyword>
<dbReference type="Pfam" id="PF00122">
    <property type="entry name" value="E1-E2_ATPase"/>
    <property type="match status" value="1"/>
</dbReference>
<dbReference type="GO" id="GO:0043682">
    <property type="term" value="F:P-type divalent copper transporter activity"/>
    <property type="evidence" value="ECO:0007669"/>
    <property type="project" value="TreeGrafter"/>
</dbReference>
<dbReference type="OrthoDB" id="7059309at2"/>
<evidence type="ECO:0000256" key="8">
    <source>
        <dbReference type="ARBA" id="ARBA00022840"/>
    </source>
</evidence>
<dbReference type="InterPro" id="IPR036163">
    <property type="entry name" value="HMA_dom_sf"/>
</dbReference>
<organism evidence="16 17">
    <name type="scientific">Streptantibioticus cattleyicolor (strain ATCC 35852 / DSM 46488 / JCM 4925 / NBRC 14057 / NRRL 8057)</name>
    <name type="common">Streptomyces cattleya</name>
    <dbReference type="NCBI Taxonomy" id="1003195"/>
    <lineage>
        <taxon>Bacteria</taxon>
        <taxon>Bacillati</taxon>
        <taxon>Actinomycetota</taxon>
        <taxon>Actinomycetes</taxon>
        <taxon>Kitasatosporales</taxon>
        <taxon>Streptomycetaceae</taxon>
        <taxon>Streptantibioticus</taxon>
    </lineage>
</organism>
<dbReference type="SUPFAM" id="SSF81653">
    <property type="entry name" value="Calcium ATPase, transduction domain A"/>
    <property type="match status" value="1"/>
</dbReference>
<keyword evidence="5 13" id="KW-0479">Metal-binding</keyword>
<keyword evidence="6 13" id="KW-0547">Nucleotide-binding</keyword>
<name>F8K3H2_STREN</name>
<evidence type="ECO:0000256" key="12">
    <source>
        <dbReference type="ARBA" id="ARBA00023136"/>
    </source>
</evidence>
<comment type="subcellular location">
    <subcellularLocation>
        <location evidence="1">Cell membrane</location>
        <topology evidence="1">Multi-pass membrane protein</topology>
    </subcellularLocation>
</comment>
<dbReference type="AlphaFoldDB" id="F8K3H2"/>
<keyword evidence="7" id="KW-0813">Transport</keyword>
<dbReference type="InterPro" id="IPR023299">
    <property type="entry name" value="ATPase_P-typ_cyto_dom_N"/>
</dbReference>
<dbReference type="SFLD" id="SFLDS00003">
    <property type="entry name" value="Haloacid_Dehalogenase"/>
    <property type="match status" value="1"/>
</dbReference>
<dbReference type="Pfam" id="PF00702">
    <property type="entry name" value="Hydrolase"/>
    <property type="match status" value="1"/>
</dbReference>
<feature type="transmembrane region" description="Helical" evidence="13">
    <location>
        <begin position="368"/>
        <end position="391"/>
    </location>
</feature>
<dbReference type="Gene3D" id="3.40.1110.10">
    <property type="entry name" value="Calcium-transporting ATPase, cytoplasmic domain N"/>
    <property type="match status" value="1"/>
</dbReference>
<dbReference type="RefSeq" id="WP_014143476.1">
    <property type="nucleotide sequence ID" value="NC_016111.1"/>
</dbReference>
<dbReference type="InterPro" id="IPR017969">
    <property type="entry name" value="Heavy-metal-associated_CS"/>
</dbReference>
<keyword evidence="17" id="KW-1185">Reference proteome</keyword>
<evidence type="ECO:0000313" key="16">
    <source>
        <dbReference type="EMBL" id="AEW95098.1"/>
    </source>
</evidence>
<keyword evidence="7" id="KW-0406">Ion transport</keyword>
<comment type="similarity">
    <text evidence="2 13">Belongs to the cation transport ATPase (P-type) (TC 3.A.3) family. Type IB subfamily.</text>
</comment>
<dbReference type="Proteomes" id="UP000007842">
    <property type="component" value="Chromosome"/>
</dbReference>
<dbReference type="PANTHER" id="PTHR43520">
    <property type="entry name" value="ATP7, ISOFORM B"/>
    <property type="match status" value="1"/>
</dbReference>
<dbReference type="Gene3D" id="3.40.50.1000">
    <property type="entry name" value="HAD superfamily/HAD-like"/>
    <property type="match status" value="1"/>
</dbReference>
<dbReference type="GO" id="GO:0005507">
    <property type="term" value="F:copper ion binding"/>
    <property type="evidence" value="ECO:0007669"/>
    <property type="project" value="TreeGrafter"/>
</dbReference>
<dbReference type="PROSITE" id="PS00154">
    <property type="entry name" value="ATPASE_E1_E2"/>
    <property type="match status" value="1"/>
</dbReference>
<evidence type="ECO:0000256" key="13">
    <source>
        <dbReference type="RuleBase" id="RU362081"/>
    </source>
</evidence>
<reference evidence="17" key="1">
    <citation type="submission" date="2011-12" db="EMBL/GenBank/DDBJ databases">
        <title>Complete genome sequence of Streptomyces cattleya strain DSM 46488.</title>
        <authorList>
            <person name="Ou H.-Y."/>
            <person name="Li P."/>
            <person name="Zhao C."/>
            <person name="O'Hagan D."/>
            <person name="Deng Z."/>
        </authorList>
    </citation>
    <scope>NUCLEOTIDE SEQUENCE [LARGE SCALE GENOMIC DNA]</scope>
    <source>
        <strain evidence="17">ATCC 35852 / DSM 46488 / JCM 4925 / NBRC 14057 / NRRL 8057</strain>
    </source>
</reference>
<dbReference type="InterPro" id="IPR036412">
    <property type="entry name" value="HAD-like_sf"/>
</dbReference>
<evidence type="ECO:0000256" key="5">
    <source>
        <dbReference type="ARBA" id="ARBA00022723"/>
    </source>
</evidence>
<dbReference type="HOGENOM" id="CLU_001771_0_3_11"/>
<dbReference type="SUPFAM" id="SSF81665">
    <property type="entry name" value="Calcium ATPase, transmembrane domain M"/>
    <property type="match status" value="1"/>
</dbReference>
<evidence type="ECO:0000256" key="11">
    <source>
        <dbReference type="ARBA" id="ARBA00023008"/>
    </source>
</evidence>
<accession>F8K3H2</accession>
<keyword evidence="9" id="KW-1278">Translocase</keyword>
<proteinExistence type="inferred from homology"/>
<dbReference type="InterPro" id="IPR018303">
    <property type="entry name" value="ATPase_P-typ_P_site"/>
</dbReference>
<dbReference type="GO" id="GO:0016887">
    <property type="term" value="F:ATP hydrolysis activity"/>
    <property type="evidence" value="ECO:0007669"/>
    <property type="project" value="InterPro"/>
</dbReference>
<dbReference type="EMBL" id="CP003219">
    <property type="protein sequence ID" value="AEW95098.1"/>
    <property type="molecule type" value="Genomic_DNA"/>
</dbReference>
<dbReference type="GO" id="GO:0055070">
    <property type="term" value="P:copper ion homeostasis"/>
    <property type="evidence" value="ECO:0007669"/>
    <property type="project" value="TreeGrafter"/>
</dbReference>
<evidence type="ECO:0000256" key="9">
    <source>
        <dbReference type="ARBA" id="ARBA00022967"/>
    </source>
</evidence>
<dbReference type="PATRIC" id="fig|1003195.11.peg.4232"/>
<dbReference type="GO" id="GO:0005886">
    <property type="term" value="C:plasma membrane"/>
    <property type="evidence" value="ECO:0007669"/>
    <property type="project" value="UniProtKB-SubCell"/>
</dbReference>
<keyword evidence="10 13" id="KW-1133">Transmembrane helix</keyword>
<evidence type="ECO:0000256" key="14">
    <source>
        <dbReference type="SAM" id="MobiDB-lite"/>
    </source>
</evidence>
<evidence type="ECO:0000256" key="4">
    <source>
        <dbReference type="ARBA" id="ARBA00022692"/>
    </source>
</evidence>
<dbReference type="InterPro" id="IPR008250">
    <property type="entry name" value="ATPase_P-typ_transduc_dom_A_sf"/>
</dbReference>
<feature type="transmembrane region" description="Helical" evidence="13">
    <location>
        <begin position="705"/>
        <end position="724"/>
    </location>
</feature>
<feature type="transmembrane region" description="Helical" evidence="13">
    <location>
        <begin position="342"/>
        <end position="362"/>
    </location>
</feature>
<dbReference type="InterPro" id="IPR044492">
    <property type="entry name" value="P_typ_ATPase_HD_dom"/>
</dbReference>
<evidence type="ECO:0000256" key="3">
    <source>
        <dbReference type="ARBA" id="ARBA00022475"/>
    </source>
</evidence>
<evidence type="ECO:0000256" key="6">
    <source>
        <dbReference type="ARBA" id="ARBA00022741"/>
    </source>
</evidence>
<feature type="transmembrane region" description="Helical" evidence="13">
    <location>
        <begin position="189"/>
        <end position="207"/>
    </location>
</feature>
<dbReference type="STRING" id="1003195.SCATT_27270"/>
<keyword evidence="8 13" id="KW-0067">ATP-binding</keyword>
<feature type="transmembrane region" description="Helical" evidence="13">
    <location>
        <begin position="160"/>
        <end position="183"/>
    </location>
</feature>
<feature type="transmembrane region" description="Helical" evidence="13">
    <location>
        <begin position="103"/>
        <end position="122"/>
    </location>
</feature>
<dbReference type="InterPro" id="IPR023298">
    <property type="entry name" value="ATPase_P-typ_TM_dom_sf"/>
</dbReference>